<reference evidence="11 12" key="2">
    <citation type="submission" date="2024-10" db="EMBL/GenBank/DDBJ databases">
        <authorList>
            <person name="Ryan C."/>
        </authorList>
    </citation>
    <scope>NUCLEOTIDE SEQUENCE [LARGE SCALE GENOMIC DNA]</scope>
</reference>
<evidence type="ECO:0000256" key="9">
    <source>
        <dbReference type="SAM" id="MobiDB-lite"/>
    </source>
</evidence>
<protein>
    <recommendedName>
        <fullName evidence="8">Serine/threonine-protein phosphatase</fullName>
        <ecNumber evidence="8">3.1.3.16</ecNumber>
    </recommendedName>
</protein>
<evidence type="ECO:0000256" key="4">
    <source>
        <dbReference type="ARBA" id="ARBA00022912"/>
    </source>
</evidence>
<dbReference type="PANTHER" id="PTHR11668:SF438">
    <property type="entry name" value="SERINE_THREONINE-PROTEIN PHOSPHATASE"/>
    <property type="match status" value="1"/>
</dbReference>
<dbReference type="GO" id="GO:0004722">
    <property type="term" value="F:protein serine/threonine phosphatase activity"/>
    <property type="evidence" value="ECO:0007669"/>
    <property type="project" value="UniProtKB-EC"/>
</dbReference>
<evidence type="ECO:0000256" key="3">
    <source>
        <dbReference type="ARBA" id="ARBA00022801"/>
    </source>
</evidence>
<keyword evidence="4" id="KW-0904">Protein phosphatase</keyword>
<name>A0ABC8YM06_9POAL</name>
<keyword evidence="12" id="KW-1185">Reference proteome</keyword>
<dbReference type="InterPro" id="IPR006186">
    <property type="entry name" value="Ser/Thr-sp_prot-phosphatase"/>
</dbReference>
<evidence type="ECO:0000256" key="6">
    <source>
        <dbReference type="ARBA" id="ARBA00047761"/>
    </source>
</evidence>
<accession>A0ABC8YM06</accession>
<organism evidence="11 12">
    <name type="scientific">Urochloa decumbens</name>
    <dbReference type="NCBI Taxonomy" id="240449"/>
    <lineage>
        <taxon>Eukaryota</taxon>
        <taxon>Viridiplantae</taxon>
        <taxon>Streptophyta</taxon>
        <taxon>Embryophyta</taxon>
        <taxon>Tracheophyta</taxon>
        <taxon>Spermatophyta</taxon>
        <taxon>Magnoliopsida</taxon>
        <taxon>Liliopsida</taxon>
        <taxon>Poales</taxon>
        <taxon>Poaceae</taxon>
        <taxon>PACMAD clade</taxon>
        <taxon>Panicoideae</taxon>
        <taxon>Panicodae</taxon>
        <taxon>Paniceae</taxon>
        <taxon>Melinidinae</taxon>
        <taxon>Urochloa</taxon>
    </lineage>
</organism>
<dbReference type="Pfam" id="PF00149">
    <property type="entry name" value="Metallophos"/>
    <property type="match status" value="1"/>
</dbReference>
<keyword evidence="5" id="KW-0464">Manganese</keyword>
<dbReference type="PRINTS" id="PR00114">
    <property type="entry name" value="STPHPHTASE"/>
</dbReference>
<comment type="catalytic activity">
    <reaction evidence="6">
        <text>O-phospho-L-seryl-[protein] + H2O = L-seryl-[protein] + phosphate</text>
        <dbReference type="Rhea" id="RHEA:20629"/>
        <dbReference type="Rhea" id="RHEA-COMP:9863"/>
        <dbReference type="Rhea" id="RHEA-COMP:11604"/>
        <dbReference type="ChEBI" id="CHEBI:15377"/>
        <dbReference type="ChEBI" id="CHEBI:29999"/>
        <dbReference type="ChEBI" id="CHEBI:43474"/>
        <dbReference type="ChEBI" id="CHEBI:83421"/>
        <dbReference type="EC" id="3.1.3.16"/>
    </reaction>
</comment>
<comment type="similarity">
    <text evidence="1">Belongs to the PPP phosphatase family. PP-1 subfamily.</text>
</comment>
<evidence type="ECO:0000256" key="5">
    <source>
        <dbReference type="ARBA" id="ARBA00023211"/>
    </source>
</evidence>
<evidence type="ECO:0000259" key="10">
    <source>
        <dbReference type="PROSITE" id="PS00125"/>
    </source>
</evidence>
<dbReference type="PANTHER" id="PTHR11668">
    <property type="entry name" value="SERINE/THREONINE PROTEIN PHOSPHATASE"/>
    <property type="match status" value="1"/>
</dbReference>
<feature type="compositionally biased region" description="Basic residues" evidence="9">
    <location>
        <begin position="25"/>
        <end position="37"/>
    </location>
</feature>
<dbReference type="InterPro" id="IPR031675">
    <property type="entry name" value="STPPase_N"/>
</dbReference>
<proteinExistence type="inferred from homology"/>
<dbReference type="PROSITE" id="PS00125">
    <property type="entry name" value="SER_THR_PHOSPHATASE"/>
    <property type="match status" value="1"/>
</dbReference>
<dbReference type="GO" id="GO:0046872">
    <property type="term" value="F:metal ion binding"/>
    <property type="evidence" value="ECO:0007669"/>
    <property type="project" value="UniProtKB-KW"/>
</dbReference>
<evidence type="ECO:0000313" key="12">
    <source>
        <dbReference type="Proteomes" id="UP001497457"/>
    </source>
</evidence>
<evidence type="ECO:0000256" key="1">
    <source>
        <dbReference type="ARBA" id="ARBA00005333"/>
    </source>
</evidence>
<reference evidence="12" key="1">
    <citation type="submission" date="2024-06" db="EMBL/GenBank/DDBJ databases">
        <authorList>
            <person name="Ryan C."/>
        </authorList>
    </citation>
    <scope>NUCLEOTIDE SEQUENCE [LARGE SCALE GENOMIC DNA]</scope>
</reference>
<dbReference type="InterPro" id="IPR029052">
    <property type="entry name" value="Metallo-depent_PP-like"/>
</dbReference>
<dbReference type="AlphaFoldDB" id="A0ABC8YM06"/>
<dbReference type="SMART" id="SM00156">
    <property type="entry name" value="PP2Ac"/>
    <property type="match status" value="1"/>
</dbReference>
<evidence type="ECO:0000256" key="2">
    <source>
        <dbReference type="ARBA" id="ARBA00022723"/>
    </source>
</evidence>
<evidence type="ECO:0000256" key="8">
    <source>
        <dbReference type="RuleBase" id="RU004273"/>
    </source>
</evidence>
<keyword evidence="2" id="KW-0479">Metal-binding</keyword>
<dbReference type="EC" id="3.1.3.16" evidence="8"/>
<dbReference type="Gene3D" id="3.60.21.10">
    <property type="match status" value="1"/>
</dbReference>
<dbReference type="InterPro" id="IPR050341">
    <property type="entry name" value="PP1_catalytic_subunit"/>
</dbReference>
<dbReference type="InterPro" id="IPR004843">
    <property type="entry name" value="Calcineurin-like_PHP"/>
</dbReference>
<dbReference type="FunFam" id="3.60.21.10:FF:000026">
    <property type="entry name" value="Serine/threonine-protein phosphatase"/>
    <property type="match status" value="1"/>
</dbReference>
<evidence type="ECO:0000313" key="11">
    <source>
        <dbReference type="EMBL" id="CAL4945182.1"/>
    </source>
</evidence>
<keyword evidence="3 8" id="KW-0378">Hydrolase</keyword>
<dbReference type="Pfam" id="PF16891">
    <property type="entry name" value="STPPase_N"/>
    <property type="match status" value="1"/>
</dbReference>
<feature type="region of interest" description="Disordered" evidence="9">
    <location>
        <begin position="23"/>
        <end position="42"/>
    </location>
</feature>
<dbReference type="Proteomes" id="UP001497457">
    <property type="component" value="Chromosome 16b"/>
</dbReference>
<gene>
    <name evidence="11" type="ORF">URODEC1_LOCUS35299</name>
</gene>
<evidence type="ECO:0000256" key="7">
    <source>
        <dbReference type="ARBA" id="ARBA00048336"/>
    </source>
</evidence>
<dbReference type="SUPFAM" id="SSF56300">
    <property type="entry name" value="Metallo-dependent phosphatases"/>
    <property type="match status" value="1"/>
</dbReference>
<dbReference type="EMBL" id="OZ075126">
    <property type="protein sequence ID" value="CAL4945182.1"/>
    <property type="molecule type" value="Genomic_DNA"/>
</dbReference>
<comment type="catalytic activity">
    <reaction evidence="7 8">
        <text>O-phospho-L-threonyl-[protein] + H2O = L-threonyl-[protein] + phosphate</text>
        <dbReference type="Rhea" id="RHEA:47004"/>
        <dbReference type="Rhea" id="RHEA-COMP:11060"/>
        <dbReference type="Rhea" id="RHEA-COMP:11605"/>
        <dbReference type="ChEBI" id="CHEBI:15377"/>
        <dbReference type="ChEBI" id="CHEBI:30013"/>
        <dbReference type="ChEBI" id="CHEBI:43474"/>
        <dbReference type="ChEBI" id="CHEBI:61977"/>
        <dbReference type="EC" id="3.1.3.16"/>
    </reaction>
</comment>
<sequence>MAAEISRAALDDMIQRLLLAAHPQAQRKKHQHQHQSHHQQQQQLAEGEIRQLCAATKAVFLRQPNLLELDAPLTVCGDLHGQFRDLVRILQQEGAPPRRKYLFLGDYVDRGDQSLETICLLLAYKARYPEHVFLLRGNHEDASVNLVYGFYDDCKRRYTVRLWRAFTDCFNCLPAAALVDGRIFCVHGGISPHLRSLDQIRAMPRPADVPDQGLLCDLLWADPAAPGVQGWAHNDDRGVSCVFGADVLTEFMRRHDLDLLCRAHQVVQDGYELFAGRRLVTVFSAPNYCGEFDNDGAVMTIDEDLVCSFTIIKPSTSTSATSTSKGISGAWGGGRSTAAASSSASSSSAVAARSTRKGLMRYW</sequence>
<feature type="domain" description="Serine/threonine specific protein phosphatases" evidence="10">
    <location>
        <begin position="135"/>
        <end position="140"/>
    </location>
</feature>